<accession>C8VTX0</accession>
<dbReference type="Proteomes" id="UP000000560">
    <property type="component" value="Chromosome VIII"/>
</dbReference>
<dbReference type="InParanoid" id="C8VTX0"/>
<dbReference type="GeneID" id="74896895"/>
<dbReference type="AlphaFoldDB" id="C8VTX0"/>
<organism evidence="1 2">
    <name type="scientific">Emericella nidulans (strain FGSC A4 / ATCC 38163 / CBS 112.46 / NRRL 194 / M139)</name>
    <name type="common">Aspergillus nidulans</name>
    <dbReference type="NCBI Taxonomy" id="227321"/>
    <lineage>
        <taxon>Eukaryota</taxon>
        <taxon>Fungi</taxon>
        <taxon>Dikarya</taxon>
        <taxon>Ascomycota</taxon>
        <taxon>Pezizomycotina</taxon>
        <taxon>Eurotiomycetes</taxon>
        <taxon>Eurotiomycetidae</taxon>
        <taxon>Eurotiales</taxon>
        <taxon>Aspergillaceae</taxon>
        <taxon>Aspergillus</taxon>
        <taxon>Aspergillus subgen. Nidulantes</taxon>
    </lineage>
</organism>
<evidence type="ECO:0000313" key="2">
    <source>
        <dbReference type="Proteomes" id="UP000000560"/>
    </source>
</evidence>
<evidence type="ECO:0000313" key="1">
    <source>
        <dbReference type="EMBL" id="CBF88278.1"/>
    </source>
</evidence>
<sequence>MSQVLVEFWSMPMMTRSPNASMQDCLANGYISKA</sequence>
<dbReference type="HOGENOM" id="CLU_3377075_0_0_1"/>
<reference evidence="2" key="1">
    <citation type="journal article" date="2005" name="Nature">
        <title>Sequencing of Aspergillus nidulans and comparative analysis with A. fumigatus and A. oryzae.</title>
        <authorList>
            <person name="Galagan J.E."/>
            <person name="Calvo S.E."/>
            <person name="Cuomo C."/>
            <person name="Ma L.J."/>
            <person name="Wortman J.R."/>
            <person name="Batzoglou S."/>
            <person name="Lee S.I."/>
            <person name="Basturkmen M."/>
            <person name="Spevak C.C."/>
            <person name="Clutterbuck J."/>
            <person name="Kapitonov V."/>
            <person name="Jurka J."/>
            <person name="Scazzocchio C."/>
            <person name="Farman M."/>
            <person name="Butler J."/>
            <person name="Purcell S."/>
            <person name="Harris S."/>
            <person name="Braus G.H."/>
            <person name="Draht O."/>
            <person name="Busch S."/>
            <person name="D'Enfert C."/>
            <person name="Bouchier C."/>
            <person name="Goldman G.H."/>
            <person name="Bell-Pedersen D."/>
            <person name="Griffiths-Jones S."/>
            <person name="Doonan J.H."/>
            <person name="Yu J."/>
            <person name="Vienken K."/>
            <person name="Pain A."/>
            <person name="Freitag M."/>
            <person name="Selker E.U."/>
            <person name="Archer D.B."/>
            <person name="Penalva M.A."/>
            <person name="Oakley B.R."/>
            <person name="Momany M."/>
            <person name="Tanaka T."/>
            <person name="Kumagai T."/>
            <person name="Asai K."/>
            <person name="Machida M."/>
            <person name="Nierman W.C."/>
            <person name="Denning D.W."/>
            <person name="Caddick M."/>
            <person name="Hynes M."/>
            <person name="Paoletti M."/>
            <person name="Fischer R."/>
            <person name="Miller B."/>
            <person name="Dyer P."/>
            <person name="Sachs M.S."/>
            <person name="Osmani S.A."/>
            <person name="Birren B.W."/>
        </authorList>
    </citation>
    <scope>NUCLEOTIDE SEQUENCE [LARGE SCALE GENOMIC DNA]</scope>
    <source>
        <strain evidence="2">FGSC A4 / ATCC 38163 / CBS 112.46 / NRRL 194 / M139</strain>
    </source>
</reference>
<gene>
    <name evidence="1" type="ORF">ANIA_11289</name>
</gene>
<dbReference type="EMBL" id="BN001308">
    <property type="protein sequence ID" value="CBF88278.1"/>
    <property type="molecule type" value="Genomic_DNA"/>
</dbReference>
<reference evidence="2" key="2">
    <citation type="journal article" date="2009" name="Fungal Genet. Biol.">
        <title>The 2008 update of the Aspergillus nidulans genome annotation: a community effort.</title>
        <authorList>
            <person name="Wortman J.R."/>
            <person name="Gilsenan J.M."/>
            <person name="Joardar V."/>
            <person name="Deegan J."/>
            <person name="Clutterbuck J."/>
            <person name="Andersen M.R."/>
            <person name="Archer D."/>
            <person name="Bencina M."/>
            <person name="Braus G."/>
            <person name="Coutinho P."/>
            <person name="von Dohren H."/>
            <person name="Doonan J."/>
            <person name="Driessen A.J."/>
            <person name="Durek P."/>
            <person name="Espeso E."/>
            <person name="Fekete E."/>
            <person name="Flipphi M."/>
            <person name="Estrada C.G."/>
            <person name="Geysens S."/>
            <person name="Goldman G."/>
            <person name="de Groot P.W."/>
            <person name="Hansen K."/>
            <person name="Harris S.D."/>
            <person name="Heinekamp T."/>
            <person name="Helmstaedt K."/>
            <person name="Henrissat B."/>
            <person name="Hofmann G."/>
            <person name="Homan T."/>
            <person name="Horio T."/>
            <person name="Horiuchi H."/>
            <person name="James S."/>
            <person name="Jones M."/>
            <person name="Karaffa L."/>
            <person name="Karanyi Z."/>
            <person name="Kato M."/>
            <person name="Keller N."/>
            <person name="Kelly D.E."/>
            <person name="Kiel J.A."/>
            <person name="Kim J.M."/>
            <person name="van der Klei I.J."/>
            <person name="Klis F.M."/>
            <person name="Kovalchuk A."/>
            <person name="Krasevec N."/>
            <person name="Kubicek C.P."/>
            <person name="Liu B."/>
            <person name="Maccabe A."/>
            <person name="Meyer V."/>
            <person name="Mirabito P."/>
            <person name="Miskei M."/>
            <person name="Mos M."/>
            <person name="Mullins J."/>
            <person name="Nelson D.R."/>
            <person name="Nielsen J."/>
            <person name="Oakley B.R."/>
            <person name="Osmani S.A."/>
            <person name="Pakula T."/>
            <person name="Paszewski A."/>
            <person name="Paulsen I."/>
            <person name="Pilsyk S."/>
            <person name="Pocsi I."/>
            <person name="Punt P.J."/>
            <person name="Ram A.F."/>
            <person name="Ren Q."/>
            <person name="Robellet X."/>
            <person name="Robson G."/>
            <person name="Seiboth B."/>
            <person name="van Solingen P."/>
            <person name="Specht T."/>
            <person name="Sun J."/>
            <person name="Taheri-Talesh N."/>
            <person name="Takeshita N."/>
            <person name="Ussery D."/>
            <person name="vanKuyk P.A."/>
            <person name="Visser H."/>
            <person name="van de Vondervoort P.J."/>
            <person name="de Vries R.P."/>
            <person name="Walton J."/>
            <person name="Xiang X."/>
            <person name="Xiong Y."/>
            <person name="Zeng A.P."/>
            <person name="Brandt B.W."/>
            <person name="Cornell M.J."/>
            <person name="van den Hondel C.A."/>
            <person name="Visser J."/>
            <person name="Oliver S.G."/>
            <person name="Turner G."/>
        </authorList>
    </citation>
    <scope>GENOME REANNOTATION</scope>
    <source>
        <strain evidence="2">FGSC A4 / ATCC 38163 / CBS 112.46 / NRRL 194 / M139</strain>
    </source>
</reference>
<proteinExistence type="predicted"/>
<protein>
    <submittedName>
        <fullName evidence="1">Uncharacterized protein</fullName>
    </submittedName>
</protein>
<name>C8VTX0_EMENI</name>
<dbReference type="KEGG" id="ani:ANIA_11289"/>
<dbReference type="RefSeq" id="XP_050469078.1">
    <property type="nucleotide sequence ID" value="XM_050613249.1"/>
</dbReference>
<keyword evidence="2" id="KW-1185">Reference proteome</keyword>